<dbReference type="EMBL" id="JBICCN010000238">
    <property type="protein sequence ID" value="KAL3084245.1"/>
    <property type="molecule type" value="Genomic_DNA"/>
</dbReference>
<evidence type="ECO:0000256" key="1">
    <source>
        <dbReference type="SAM" id="MobiDB-lite"/>
    </source>
</evidence>
<name>A0ABD2J291_HETSC</name>
<accession>A0ABD2J291</accession>
<organism evidence="2 3">
    <name type="scientific">Heterodera schachtii</name>
    <name type="common">Sugarbeet cyst nematode worm</name>
    <name type="synonym">Tylenchus schachtii</name>
    <dbReference type="NCBI Taxonomy" id="97005"/>
    <lineage>
        <taxon>Eukaryota</taxon>
        <taxon>Metazoa</taxon>
        <taxon>Ecdysozoa</taxon>
        <taxon>Nematoda</taxon>
        <taxon>Chromadorea</taxon>
        <taxon>Rhabditida</taxon>
        <taxon>Tylenchina</taxon>
        <taxon>Tylenchomorpha</taxon>
        <taxon>Tylenchoidea</taxon>
        <taxon>Heteroderidae</taxon>
        <taxon>Heteroderinae</taxon>
        <taxon>Heterodera</taxon>
    </lineage>
</organism>
<gene>
    <name evidence="2" type="ORF">niasHS_009733</name>
</gene>
<sequence>MWLDLQNSEGANVSERHGVEQTVLEMNKELTLKWRSSTVSCRRQWRNMFEEKPTLTRANSIQLIGALSPNHQAAMVDSGLGRTATEGQTTKVPLELKRPIAFSFLRRPTCASELSSMAQLHHRLGRQKPKIGQKHSVDSPKSLSELSIYEEMLRFACENLLTFHSLLSFPSVSSDFPRPSVVPFSSHTSNIPKMPIKSQKMEEPAVCSAQRRIAWHWPRDKRSRQKQYATKTESEKSKRLEERKETLAQAEGLNWKWHF</sequence>
<keyword evidence="3" id="KW-1185">Reference proteome</keyword>
<feature type="compositionally biased region" description="Basic and acidic residues" evidence="1">
    <location>
        <begin position="232"/>
        <end position="243"/>
    </location>
</feature>
<dbReference type="AlphaFoldDB" id="A0ABD2J291"/>
<comment type="caution">
    <text evidence="2">The sequence shown here is derived from an EMBL/GenBank/DDBJ whole genome shotgun (WGS) entry which is preliminary data.</text>
</comment>
<reference evidence="2 3" key="1">
    <citation type="submission" date="2024-10" db="EMBL/GenBank/DDBJ databases">
        <authorList>
            <person name="Kim D."/>
        </authorList>
    </citation>
    <scope>NUCLEOTIDE SEQUENCE [LARGE SCALE GENOMIC DNA]</scope>
    <source>
        <strain evidence="2">Taebaek</strain>
    </source>
</reference>
<proteinExistence type="predicted"/>
<dbReference type="Proteomes" id="UP001620645">
    <property type="component" value="Unassembled WGS sequence"/>
</dbReference>
<feature type="region of interest" description="Disordered" evidence="1">
    <location>
        <begin position="220"/>
        <end position="243"/>
    </location>
</feature>
<protein>
    <submittedName>
        <fullName evidence="2">Uncharacterized protein</fullName>
    </submittedName>
</protein>
<evidence type="ECO:0000313" key="2">
    <source>
        <dbReference type="EMBL" id="KAL3084245.1"/>
    </source>
</evidence>
<evidence type="ECO:0000313" key="3">
    <source>
        <dbReference type="Proteomes" id="UP001620645"/>
    </source>
</evidence>